<protein>
    <recommendedName>
        <fullName evidence="7">Mucoidy inhibitor A</fullName>
    </recommendedName>
</protein>
<reference evidence="5" key="1">
    <citation type="submission" date="2022-06" db="EMBL/GenBank/DDBJ databases">
        <title>Genome Sequence of Candolleomyces eurysporus.</title>
        <authorList>
            <person name="Buettner E."/>
        </authorList>
    </citation>
    <scope>NUCLEOTIDE SEQUENCE</scope>
    <source>
        <strain evidence="5">VTCC 930004</strain>
    </source>
</reference>
<dbReference type="AlphaFoldDB" id="A0A9W8M962"/>
<gene>
    <name evidence="5" type="ORF">H1R20_g16508</name>
</gene>
<feature type="region of interest" description="Disordered" evidence="2">
    <location>
        <begin position="324"/>
        <end position="344"/>
    </location>
</feature>
<feature type="domain" description="DUF4140" evidence="4">
    <location>
        <begin position="30"/>
        <end position="131"/>
    </location>
</feature>
<proteinExistence type="predicted"/>
<comment type="caution">
    <text evidence="5">The sequence shown here is derived from an EMBL/GenBank/DDBJ whole genome shotgun (WGS) entry which is preliminary data.</text>
</comment>
<evidence type="ECO:0000313" key="6">
    <source>
        <dbReference type="Proteomes" id="UP001140091"/>
    </source>
</evidence>
<evidence type="ECO:0000259" key="4">
    <source>
        <dbReference type="Pfam" id="PF13600"/>
    </source>
</evidence>
<accession>A0A9W8M962</accession>
<evidence type="ECO:0000259" key="3">
    <source>
        <dbReference type="Pfam" id="PF13598"/>
    </source>
</evidence>
<dbReference type="Pfam" id="PF13598">
    <property type="entry name" value="DUF4139"/>
    <property type="match status" value="1"/>
</dbReference>
<dbReference type="Pfam" id="PF13600">
    <property type="entry name" value="DUF4140"/>
    <property type="match status" value="1"/>
</dbReference>
<feature type="region of interest" description="Disordered" evidence="2">
    <location>
        <begin position="482"/>
        <end position="501"/>
    </location>
</feature>
<feature type="domain" description="DUF4139" evidence="3">
    <location>
        <begin position="215"/>
        <end position="355"/>
    </location>
</feature>
<keyword evidence="6" id="KW-1185">Reference proteome</keyword>
<dbReference type="PANTHER" id="PTHR31005:SF8">
    <property type="entry name" value="DUF4139 DOMAIN-CONTAINING PROTEIN"/>
    <property type="match status" value="1"/>
</dbReference>
<organism evidence="5 6">
    <name type="scientific">Candolleomyces eurysporus</name>
    <dbReference type="NCBI Taxonomy" id="2828524"/>
    <lineage>
        <taxon>Eukaryota</taxon>
        <taxon>Fungi</taxon>
        <taxon>Dikarya</taxon>
        <taxon>Basidiomycota</taxon>
        <taxon>Agaricomycotina</taxon>
        <taxon>Agaricomycetes</taxon>
        <taxon>Agaricomycetidae</taxon>
        <taxon>Agaricales</taxon>
        <taxon>Agaricineae</taxon>
        <taxon>Psathyrellaceae</taxon>
        <taxon>Candolleomyces</taxon>
    </lineage>
</organism>
<feature type="non-terminal residue" evidence="5">
    <location>
        <position position="1"/>
    </location>
</feature>
<dbReference type="EMBL" id="JANBPK010001851">
    <property type="protein sequence ID" value="KAJ2920588.1"/>
    <property type="molecule type" value="Genomic_DNA"/>
</dbReference>
<name>A0A9W8M962_9AGAR</name>
<evidence type="ECO:0008006" key="7">
    <source>
        <dbReference type="Google" id="ProtNLM"/>
    </source>
</evidence>
<feature type="coiled-coil region" evidence="1">
    <location>
        <begin position="153"/>
        <end position="187"/>
    </location>
</feature>
<dbReference type="Proteomes" id="UP001140091">
    <property type="component" value="Unassembled WGS sequence"/>
</dbReference>
<keyword evidence="1" id="KW-0175">Coiled coil</keyword>
<dbReference type="InterPro" id="IPR037291">
    <property type="entry name" value="DUF4139"/>
</dbReference>
<dbReference type="NCBIfam" id="TIGR02231">
    <property type="entry name" value="mucoidy inhibitor MuiA family protein"/>
    <property type="match status" value="1"/>
</dbReference>
<dbReference type="OrthoDB" id="10068793at2759"/>
<dbReference type="PANTHER" id="PTHR31005">
    <property type="entry name" value="DUF4139 DOMAIN-CONTAINING PROTEIN"/>
    <property type="match status" value="1"/>
</dbReference>
<dbReference type="InterPro" id="IPR011935">
    <property type="entry name" value="CHP02231"/>
</dbReference>
<evidence type="ECO:0000256" key="2">
    <source>
        <dbReference type="SAM" id="MobiDB-lite"/>
    </source>
</evidence>
<evidence type="ECO:0000313" key="5">
    <source>
        <dbReference type="EMBL" id="KAJ2920588.1"/>
    </source>
</evidence>
<feature type="compositionally biased region" description="Gly residues" evidence="2">
    <location>
        <begin position="440"/>
        <end position="449"/>
    </location>
</feature>
<feature type="region of interest" description="Disordered" evidence="2">
    <location>
        <begin position="74"/>
        <end position="98"/>
    </location>
</feature>
<sequence length="543" mass="58736">MTTAPVGSPPPFEQHVVQLESAVDSKITGVSVYSDRAEVNRVVRFSVKRGQNQAIISGLPNALSHDSLRAKALERSKTSPSPKINRKRLLPPPELKTSPELKKLQSNKKEIEQAIYRNTQAQNSLDKYLASLSSQETPSSKLSEILSDYDTALSDLQKKRIGLSEELEEVEKAISEEQSKLQAAVGEQKKWNPNVSLIVTVGIFANDDGDVELGLVYAVKRTSWTARYDIRVNTQTKEKAVSLVYKASIKQSSGEDWTDVPLTLETATPSFDKTLPNLNPWTIGIYRPPPPQPLLYSASSAMLRAVPTASARRRAASAMLDEVEEAISAPRAPPPPSPRNEYPDISRDQQRRELDAKMSWVSIPKKDTKTYLSAKIKNASEYTLLSGPANVYVDGSFISRSTIPGVSPEEKFECALGSPAPTRQQRHPQPTHGASVKSGKAGGLLGSLGSGSSTSGNSEKALKAVAKSVKVTADVVAQWDRPGSDVASATEEGPDSDSEPVDLTALGKDGKISWLCSVPAQTKTNLTLQWEVSAPVSTNIAGI</sequence>
<evidence type="ECO:0000256" key="1">
    <source>
        <dbReference type="SAM" id="Coils"/>
    </source>
</evidence>
<dbReference type="InterPro" id="IPR025554">
    <property type="entry name" value="DUF4140"/>
</dbReference>
<feature type="region of interest" description="Disordered" evidence="2">
    <location>
        <begin position="419"/>
        <end position="457"/>
    </location>
</feature>